<organism evidence="1 2">
    <name type="scientific">Microvirga tunisiensis</name>
    <dbReference type="NCBI Taxonomy" id="2108360"/>
    <lineage>
        <taxon>Bacteria</taxon>
        <taxon>Pseudomonadati</taxon>
        <taxon>Pseudomonadota</taxon>
        <taxon>Alphaproteobacteria</taxon>
        <taxon>Hyphomicrobiales</taxon>
        <taxon>Methylobacteriaceae</taxon>
        <taxon>Microvirga</taxon>
    </lineage>
</organism>
<protein>
    <submittedName>
        <fullName evidence="1">Uncharacterized protein</fullName>
    </submittedName>
</protein>
<dbReference type="EMBL" id="VOSK01000083">
    <property type="protein sequence ID" value="MPR27320.1"/>
    <property type="molecule type" value="Genomic_DNA"/>
</dbReference>
<gene>
    <name evidence="1" type="ORF">FS320_19465</name>
</gene>
<sequence>MSRYQPTKTHTDGLIVIEGRPGDPLIVIAPMEHYRTLLACDCLNRTTGAAYYVESASLSGAPIVYSGETHRPAPVRLRSYRPVALAPSGRIIVITRAGRPLSPDEARALERFGWNQVIASGRAEPANDKDAFGASLGDDGYKALQAFWAKALVWLHPHCSWLAPQLLPPFYLEEPRSSRTPLGQVLTLRRGRLTASVELVEDGFVLLPDSIIRRRVVATASVTASVLREELWAWGALEAVEDPSLWRLTRRVQCRTLSAAFLLVLGYRGGRTDAWMKDSTTLAPSRPAARNNILLFPSWRVEMAR</sequence>
<name>A0A5N7MKZ9_9HYPH</name>
<reference evidence="1 2" key="1">
    <citation type="journal article" date="2019" name="Syst. Appl. Microbiol.">
        <title>Microvirga tunisiensis sp. nov., a root nodule symbiotic bacterium isolated from Lupinus micranthus and L. luteus grown in Northern Tunisia.</title>
        <authorList>
            <person name="Msaddak A."/>
            <person name="Rejili M."/>
            <person name="Duran D."/>
            <person name="Mars M."/>
            <person name="Palacios J.M."/>
            <person name="Ruiz-Argueso T."/>
            <person name="Rey L."/>
            <person name="Imperial J."/>
        </authorList>
    </citation>
    <scope>NUCLEOTIDE SEQUENCE [LARGE SCALE GENOMIC DNA]</scope>
    <source>
        <strain evidence="1 2">Lmie10</strain>
    </source>
</reference>
<dbReference type="Proteomes" id="UP000403266">
    <property type="component" value="Unassembled WGS sequence"/>
</dbReference>
<keyword evidence="2" id="KW-1185">Reference proteome</keyword>
<dbReference type="AlphaFoldDB" id="A0A5N7MKZ9"/>
<proteinExistence type="predicted"/>
<evidence type="ECO:0000313" key="2">
    <source>
        <dbReference type="Proteomes" id="UP000403266"/>
    </source>
</evidence>
<dbReference type="RefSeq" id="WP_152713487.1">
    <property type="nucleotide sequence ID" value="NZ_VOSJ01000086.1"/>
</dbReference>
<evidence type="ECO:0000313" key="1">
    <source>
        <dbReference type="EMBL" id="MPR27320.1"/>
    </source>
</evidence>
<dbReference type="OrthoDB" id="8026078at2"/>
<comment type="caution">
    <text evidence="1">The sequence shown here is derived from an EMBL/GenBank/DDBJ whole genome shotgun (WGS) entry which is preliminary data.</text>
</comment>
<accession>A0A5N7MKZ9</accession>